<evidence type="ECO:0000256" key="1">
    <source>
        <dbReference type="ARBA" id="ARBA00022729"/>
    </source>
</evidence>
<comment type="caution">
    <text evidence="3">The sequence shown here is derived from an EMBL/GenBank/DDBJ whole genome shotgun (WGS) entry which is preliminary data.</text>
</comment>
<evidence type="ECO:0000313" key="3">
    <source>
        <dbReference type="EMBL" id="NUZ08163.1"/>
    </source>
</evidence>
<keyword evidence="1" id="KW-0732">Signal</keyword>
<dbReference type="InterPro" id="IPR011045">
    <property type="entry name" value="N2O_reductase_N"/>
</dbReference>
<proteinExistence type="predicted"/>
<feature type="domain" description="YNCE-like beta-propeller" evidence="2">
    <location>
        <begin position="52"/>
        <end position="367"/>
    </location>
</feature>
<dbReference type="PANTHER" id="PTHR47197">
    <property type="entry name" value="PROTEIN NIRF"/>
    <property type="match status" value="1"/>
</dbReference>
<dbReference type="PANTHER" id="PTHR47197:SF3">
    <property type="entry name" value="DIHYDRO-HEME D1 DEHYDROGENASE"/>
    <property type="match status" value="1"/>
</dbReference>
<organism evidence="3 4">
    <name type="scientific">Piscinibacter koreensis</name>
    <dbReference type="NCBI Taxonomy" id="2742824"/>
    <lineage>
        <taxon>Bacteria</taxon>
        <taxon>Pseudomonadati</taxon>
        <taxon>Pseudomonadota</taxon>
        <taxon>Betaproteobacteria</taxon>
        <taxon>Burkholderiales</taxon>
        <taxon>Sphaerotilaceae</taxon>
        <taxon>Piscinibacter</taxon>
    </lineage>
</organism>
<sequence length="368" mass="40509">MSEQGQSRSLRAACHPYTAALVLARLRLTVGTLQLSGPARRLVSAGLLAWSFALAHAAPEPHAARPIFVLNSLDATISVIDPVTFTETQRLPTGKEPHHLYLTPDERSLVVANALADSLTFIDPRTAVIQRTVTGIPDPYHLRFSPDMKWLVTASNRLNRIDIYRWERDAAEPFKLAARVVAPRTPSHLMIDSRSTTLYASLQDSDELIAIDLGTQKPRWKSPVGKMPADVYLSPDDRLLLVGMTGDEFVEVYDVSAATPRLVKRIQTGAGAHAFRARGDGRHVFVSNRVANTISQIDLQTLAVTDTYPAPGGPDCMEVSADGKTLMTTSRWARKLTFIDLEKKVVARQVAVGRSPHGVWTLDHASRR</sequence>
<dbReference type="InterPro" id="IPR015943">
    <property type="entry name" value="WD40/YVTN_repeat-like_dom_sf"/>
</dbReference>
<evidence type="ECO:0000313" key="4">
    <source>
        <dbReference type="Proteomes" id="UP000529637"/>
    </source>
</evidence>
<gene>
    <name evidence="3" type="ORF">HQN59_20600</name>
</gene>
<dbReference type="InterPro" id="IPR051200">
    <property type="entry name" value="Host-pathogen_enzymatic-act"/>
</dbReference>
<dbReference type="Gene3D" id="2.130.10.10">
    <property type="entry name" value="YVTN repeat-like/Quinoprotein amine dehydrogenase"/>
    <property type="match status" value="3"/>
</dbReference>
<reference evidence="3 4" key="1">
    <citation type="submission" date="2020-06" db="EMBL/GenBank/DDBJ databases">
        <title>Schlegella sp. ID0723 isolated from air conditioner.</title>
        <authorList>
            <person name="Kim D.Y."/>
            <person name="Kim D.-U."/>
        </authorList>
    </citation>
    <scope>NUCLEOTIDE SEQUENCE [LARGE SCALE GENOMIC DNA]</scope>
    <source>
        <strain evidence="3 4">ID0723</strain>
    </source>
</reference>
<dbReference type="Proteomes" id="UP000529637">
    <property type="component" value="Unassembled WGS sequence"/>
</dbReference>
<accession>A0A7Y6TYE3</accession>
<evidence type="ECO:0000259" key="2">
    <source>
        <dbReference type="Pfam" id="PF21783"/>
    </source>
</evidence>
<keyword evidence="4" id="KW-1185">Reference proteome</keyword>
<dbReference type="SUPFAM" id="SSF50974">
    <property type="entry name" value="Nitrous oxide reductase, N-terminal domain"/>
    <property type="match status" value="1"/>
</dbReference>
<dbReference type="InterPro" id="IPR048433">
    <property type="entry name" value="YNCE-like_beta-prop"/>
</dbReference>
<dbReference type="Pfam" id="PF21783">
    <property type="entry name" value="YNCE"/>
    <property type="match status" value="1"/>
</dbReference>
<name>A0A7Y6TYE3_9BURK</name>
<protein>
    <submittedName>
        <fullName evidence="3">YncE family protein</fullName>
    </submittedName>
</protein>
<dbReference type="AlphaFoldDB" id="A0A7Y6TYE3"/>
<dbReference type="EMBL" id="JABWMJ010000011">
    <property type="protein sequence ID" value="NUZ08163.1"/>
    <property type="molecule type" value="Genomic_DNA"/>
</dbReference>